<dbReference type="OrthoDB" id="9800643at2"/>
<dbReference type="EMBL" id="QGKU01000029">
    <property type="protein sequence ID" value="PWR03225.1"/>
    <property type="molecule type" value="Genomic_DNA"/>
</dbReference>
<feature type="binding site" evidence="5">
    <location>
        <position position="181"/>
    </location>
    <ligand>
        <name>S-adenosyl-L-methionine</name>
        <dbReference type="ChEBI" id="CHEBI:59789"/>
    </ligand>
</feature>
<feature type="binding site" evidence="5">
    <location>
        <position position="200"/>
    </location>
    <ligand>
        <name>S-adenosyl-L-methionine</name>
        <dbReference type="ChEBI" id="CHEBI:59789"/>
    </ligand>
</feature>
<dbReference type="PANTHER" id="PTHR18895:SF74">
    <property type="entry name" value="MTRF1L RELEASE FACTOR GLUTAMINE METHYLTRANSFERASE"/>
    <property type="match status" value="1"/>
</dbReference>
<dbReference type="NCBIfam" id="TIGR00536">
    <property type="entry name" value="hemK_fam"/>
    <property type="match status" value="1"/>
</dbReference>
<dbReference type="Gene3D" id="1.10.8.10">
    <property type="entry name" value="DNA helicase RuvA subunit, C-terminal domain"/>
    <property type="match status" value="1"/>
</dbReference>
<comment type="function">
    <text evidence="5">Methylates the class 1 translation termination release factors RF1/PrfA and RF2/PrfB on the glutamine residue of the universally conserved GGQ motif.</text>
</comment>
<comment type="similarity">
    <text evidence="5">Belongs to the protein N5-glutamine methyltransferase family. PrmC subfamily.</text>
</comment>
<dbReference type="InterPro" id="IPR050320">
    <property type="entry name" value="N5-glutamine_MTase"/>
</dbReference>
<feature type="binding site" evidence="5">
    <location>
        <position position="152"/>
    </location>
    <ligand>
        <name>S-adenosyl-L-methionine</name>
        <dbReference type="ChEBI" id="CHEBI:59789"/>
    </ligand>
</feature>
<gene>
    <name evidence="5 8" type="primary">prmC</name>
    <name evidence="8" type="ORF">DKT77_07085</name>
</gene>
<comment type="caution">
    <text evidence="8">The sequence shown here is derived from an EMBL/GenBank/DDBJ whole genome shotgun (WGS) entry which is preliminary data.</text>
</comment>
<dbReference type="RefSeq" id="WP_109811018.1">
    <property type="nucleotide sequence ID" value="NZ_QGKU01000029.1"/>
</dbReference>
<dbReference type="InterPro" id="IPR040758">
    <property type="entry name" value="PrmC_N"/>
</dbReference>
<evidence type="ECO:0000256" key="5">
    <source>
        <dbReference type="HAMAP-Rule" id="MF_02126"/>
    </source>
</evidence>
<evidence type="ECO:0000256" key="3">
    <source>
        <dbReference type="ARBA" id="ARBA00022691"/>
    </source>
</evidence>
<keyword evidence="2 5" id="KW-0808">Transferase</keyword>
<evidence type="ECO:0000256" key="4">
    <source>
        <dbReference type="ARBA" id="ARBA00048391"/>
    </source>
</evidence>
<dbReference type="GO" id="GO:0032259">
    <property type="term" value="P:methylation"/>
    <property type="evidence" value="ECO:0007669"/>
    <property type="project" value="UniProtKB-KW"/>
</dbReference>
<organism evidence="8 9">
    <name type="scientific">Meridianimarinicoccus roseus</name>
    <dbReference type="NCBI Taxonomy" id="2072018"/>
    <lineage>
        <taxon>Bacteria</taxon>
        <taxon>Pseudomonadati</taxon>
        <taxon>Pseudomonadota</taxon>
        <taxon>Alphaproteobacteria</taxon>
        <taxon>Rhodobacterales</taxon>
        <taxon>Paracoccaceae</taxon>
        <taxon>Meridianimarinicoccus</taxon>
    </lineage>
</organism>
<dbReference type="GO" id="GO:0003676">
    <property type="term" value="F:nucleic acid binding"/>
    <property type="evidence" value="ECO:0007669"/>
    <property type="project" value="InterPro"/>
</dbReference>
<evidence type="ECO:0000256" key="1">
    <source>
        <dbReference type="ARBA" id="ARBA00022603"/>
    </source>
</evidence>
<keyword evidence="1 5" id="KW-0489">Methyltransferase</keyword>
<sequence length="297" mass="30414">MTRTGPAEPPAAPATAAQALAAARARLRDAGLPDPAADARRLLAHALDLPADRLTLHLPDPMAPAAAARLDAALAARLRRQPVAQIVGGRLFWGRRFAVSGDVLDPRPETETLIAEALARPAARVLDLGTGTGCILLTLLAEWPGAVGTGIDASAAALTVARANAAALGVAERADLVPGDWTVMGWADALDGPFDLILSNPPYISEAEMAALSPEVRDWEPHGALCPGGDGLGAYRAILPALPDLLAPGGRVLLETGPAQGAPVSALARAAGLAGVRVLPDLDGRDRVVCAHENGQK</sequence>
<protein>
    <recommendedName>
        <fullName evidence="5">Release factor glutamine methyltransferase</fullName>
        <shortName evidence="5">RF MTase</shortName>
        <ecNumber evidence="5">2.1.1.297</ecNumber>
    </recommendedName>
    <alternativeName>
        <fullName evidence="5">N5-glutamine methyltransferase PrmC</fullName>
    </alternativeName>
    <alternativeName>
        <fullName evidence="5">Protein-(glutamine-N5) MTase PrmC</fullName>
    </alternativeName>
    <alternativeName>
        <fullName evidence="5">Protein-glutamine N-methyltransferase PrmC</fullName>
    </alternativeName>
</protein>
<dbReference type="Proteomes" id="UP000245680">
    <property type="component" value="Unassembled WGS sequence"/>
</dbReference>
<feature type="binding site" evidence="5">
    <location>
        <begin position="129"/>
        <end position="133"/>
    </location>
    <ligand>
        <name>S-adenosyl-L-methionine</name>
        <dbReference type="ChEBI" id="CHEBI:59789"/>
    </ligand>
</feature>
<accession>A0A2V2LCY6</accession>
<evidence type="ECO:0000313" key="8">
    <source>
        <dbReference type="EMBL" id="PWR03225.1"/>
    </source>
</evidence>
<dbReference type="InterPro" id="IPR002052">
    <property type="entry name" value="DNA_methylase_N6_adenine_CS"/>
</dbReference>
<dbReference type="InterPro" id="IPR019874">
    <property type="entry name" value="RF_methyltr_PrmC"/>
</dbReference>
<dbReference type="AlphaFoldDB" id="A0A2V2LCY6"/>
<evidence type="ECO:0000256" key="2">
    <source>
        <dbReference type="ARBA" id="ARBA00022679"/>
    </source>
</evidence>
<feature type="domain" description="Methyltransferase small" evidence="6">
    <location>
        <begin position="113"/>
        <end position="208"/>
    </location>
</feature>
<dbReference type="InterPro" id="IPR029063">
    <property type="entry name" value="SAM-dependent_MTases_sf"/>
</dbReference>
<dbReference type="Pfam" id="PF17827">
    <property type="entry name" value="PrmC_N"/>
    <property type="match status" value="1"/>
</dbReference>
<feature type="domain" description="Release factor glutamine methyltransferase N-terminal" evidence="7">
    <location>
        <begin position="18"/>
        <end position="88"/>
    </location>
</feature>
<reference evidence="8 9" key="1">
    <citation type="submission" date="2018-05" db="EMBL/GenBank/DDBJ databases">
        <title>Rhodobacteraceae gen. nov., sp. nov. isolated from sea water.</title>
        <authorList>
            <person name="Ren Y."/>
        </authorList>
    </citation>
    <scope>NUCLEOTIDE SEQUENCE [LARGE SCALE GENOMIC DNA]</scope>
    <source>
        <strain evidence="8 9">TG-679</strain>
    </source>
</reference>
<evidence type="ECO:0000259" key="7">
    <source>
        <dbReference type="Pfam" id="PF17827"/>
    </source>
</evidence>
<dbReference type="PROSITE" id="PS00092">
    <property type="entry name" value="N6_MTASE"/>
    <property type="match status" value="1"/>
</dbReference>
<keyword evidence="9" id="KW-1185">Reference proteome</keyword>
<dbReference type="HAMAP" id="MF_02126">
    <property type="entry name" value="RF_methyltr_PrmC"/>
    <property type="match status" value="1"/>
</dbReference>
<dbReference type="Gene3D" id="3.40.50.150">
    <property type="entry name" value="Vaccinia Virus protein VP39"/>
    <property type="match status" value="1"/>
</dbReference>
<proteinExistence type="inferred from homology"/>
<comment type="catalytic activity">
    <reaction evidence="4 5">
        <text>L-glutaminyl-[peptide chain release factor] + S-adenosyl-L-methionine = N(5)-methyl-L-glutaminyl-[peptide chain release factor] + S-adenosyl-L-homocysteine + H(+)</text>
        <dbReference type="Rhea" id="RHEA:42896"/>
        <dbReference type="Rhea" id="RHEA-COMP:10271"/>
        <dbReference type="Rhea" id="RHEA-COMP:10272"/>
        <dbReference type="ChEBI" id="CHEBI:15378"/>
        <dbReference type="ChEBI" id="CHEBI:30011"/>
        <dbReference type="ChEBI" id="CHEBI:57856"/>
        <dbReference type="ChEBI" id="CHEBI:59789"/>
        <dbReference type="ChEBI" id="CHEBI:61891"/>
        <dbReference type="EC" id="2.1.1.297"/>
    </reaction>
</comment>
<dbReference type="EC" id="2.1.1.297" evidence="5"/>
<feature type="binding site" evidence="5">
    <location>
        <begin position="200"/>
        <end position="203"/>
    </location>
    <ligand>
        <name>substrate</name>
    </ligand>
</feature>
<dbReference type="InterPro" id="IPR004556">
    <property type="entry name" value="HemK-like"/>
</dbReference>
<dbReference type="SUPFAM" id="SSF53335">
    <property type="entry name" value="S-adenosyl-L-methionine-dependent methyltransferases"/>
    <property type="match status" value="1"/>
</dbReference>
<dbReference type="InterPro" id="IPR007848">
    <property type="entry name" value="Small_mtfrase_dom"/>
</dbReference>
<dbReference type="CDD" id="cd02440">
    <property type="entry name" value="AdoMet_MTases"/>
    <property type="match status" value="1"/>
</dbReference>
<dbReference type="PANTHER" id="PTHR18895">
    <property type="entry name" value="HEMK METHYLTRANSFERASE"/>
    <property type="match status" value="1"/>
</dbReference>
<dbReference type="Pfam" id="PF05175">
    <property type="entry name" value="MTS"/>
    <property type="match status" value="1"/>
</dbReference>
<dbReference type="GO" id="GO:0102559">
    <property type="term" value="F:peptide chain release factor N(5)-glutamine methyltransferase activity"/>
    <property type="evidence" value="ECO:0007669"/>
    <property type="project" value="UniProtKB-EC"/>
</dbReference>
<name>A0A2V2LCY6_9RHOB</name>
<evidence type="ECO:0000313" key="9">
    <source>
        <dbReference type="Proteomes" id="UP000245680"/>
    </source>
</evidence>
<evidence type="ECO:0000259" key="6">
    <source>
        <dbReference type="Pfam" id="PF05175"/>
    </source>
</evidence>
<dbReference type="NCBIfam" id="TIGR03534">
    <property type="entry name" value="RF_mod_PrmC"/>
    <property type="match status" value="1"/>
</dbReference>
<keyword evidence="3 5" id="KW-0949">S-adenosyl-L-methionine</keyword>